<dbReference type="EMBL" id="JARJCM010000145">
    <property type="protein sequence ID" value="KAJ7026029.1"/>
    <property type="molecule type" value="Genomic_DNA"/>
</dbReference>
<evidence type="ECO:0000313" key="1">
    <source>
        <dbReference type="EMBL" id="KAJ7026029.1"/>
    </source>
</evidence>
<dbReference type="AlphaFoldDB" id="A0AAD6SDM9"/>
<comment type="caution">
    <text evidence="1">The sequence shown here is derived from an EMBL/GenBank/DDBJ whole genome shotgun (WGS) entry which is preliminary data.</text>
</comment>
<organism evidence="1 2">
    <name type="scientific">Mycena alexandri</name>
    <dbReference type="NCBI Taxonomy" id="1745969"/>
    <lineage>
        <taxon>Eukaryota</taxon>
        <taxon>Fungi</taxon>
        <taxon>Dikarya</taxon>
        <taxon>Basidiomycota</taxon>
        <taxon>Agaricomycotina</taxon>
        <taxon>Agaricomycetes</taxon>
        <taxon>Agaricomycetidae</taxon>
        <taxon>Agaricales</taxon>
        <taxon>Marasmiineae</taxon>
        <taxon>Mycenaceae</taxon>
        <taxon>Mycena</taxon>
    </lineage>
</organism>
<sequence length="118" mass="13256">MSLTHQQEVLNDYMNDSNWKKMCGAVAALVVKMDCADEGFGTTQEAFQELSQRIGPEFGEKWEQEEWTALSPGGIGCRIYKAKTAKEPGLDEVCHQLTAEEKKTKANYQAQWHSLLTA</sequence>
<dbReference type="Proteomes" id="UP001218188">
    <property type="component" value="Unassembled WGS sequence"/>
</dbReference>
<protein>
    <submittedName>
        <fullName evidence="1">Uncharacterized protein</fullName>
    </submittedName>
</protein>
<accession>A0AAD6SDM9</accession>
<name>A0AAD6SDM9_9AGAR</name>
<evidence type="ECO:0000313" key="2">
    <source>
        <dbReference type="Proteomes" id="UP001218188"/>
    </source>
</evidence>
<keyword evidence="2" id="KW-1185">Reference proteome</keyword>
<gene>
    <name evidence="1" type="ORF">C8F04DRAFT_1268624</name>
</gene>
<proteinExistence type="predicted"/>
<reference evidence="1" key="1">
    <citation type="submission" date="2023-03" db="EMBL/GenBank/DDBJ databases">
        <title>Massive genome expansion in bonnet fungi (Mycena s.s.) driven by repeated elements and novel gene families across ecological guilds.</title>
        <authorList>
            <consortium name="Lawrence Berkeley National Laboratory"/>
            <person name="Harder C.B."/>
            <person name="Miyauchi S."/>
            <person name="Viragh M."/>
            <person name="Kuo A."/>
            <person name="Thoen E."/>
            <person name="Andreopoulos B."/>
            <person name="Lu D."/>
            <person name="Skrede I."/>
            <person name="Drula E."/>
            <person name="Henrissat B."/>
            <person name="Morin E."/>
            <person name="Kohler A."/>
            <person name="Barry K."/>
            <person name="LaButti K."/>
            <person name="Morin E."/>
            <person name="Salamov A."/>
            <person name="Lipzen A."/>
            <person name="Mereny Z."/>
            <person name="Hegedus B."/>
            <person name="Baldrian P."/>
            <person name="Stursova M."/>
            <person name="Weitz H."/>
            <person name="Taylor A."/>
            <person name="Grigoriev I.V."/>
            <person name="Nagy L.G."/>
            <person name="Martin F."/>
            <person name="Kauserud H."/>
        </authorList>
    </citation>
    <scope>NUCLEOTIDE SEQUENCE</scope>
    <source>
        <strain evidence="1">CBHHK200</strain>
    </source>
</reference>